<sequence>MKRVLVFLGITFLGFTGVLAQMTFNSAYEIKQAVELLDFNRRHSGDISKFLTEENIDGSPYLNDEFIKGAIFTTSKTQYVDVPLRYNIYNDQIEFQLGENPVQALAAPETIELIQYGDYTFEYVPYTNAKKIRRGFFIVEEKGNATLYSKPQVIFENAKEPAAYQDAVPARFLKRPDEYYIRAGMELALLVSKKKDLEEVFPDHKEEISAFIQKNKVKPNNPETLKKLVKYYNSL</sequence>
<dbReference type="AlphaFoldDB" id="A0A831LXJ5"/>
<comment type="caution">
    <text evidence="1">The sequence shown here is derived from an EMBL/GenBank/DDBJ whole genome shotgun (WGS) entry which is preliminary data.</text>
</comment>
<organism evidence="1">
    <name type="scientific">Mariniphaga anaerophila</name>
    <dbReference type="NCBI Taxonomy" id="1484053"/>
    <lineage>
        <taxon>Bacteria</taxon>
        <taxon>Pseudomonadati</taxon>
        <taxon>Bacteroidota</taxon>
        <taxon>Bacteroidia</taxon>
        <taxon>Marinilabiliales</taxon>
        <taxon>Prolixibacteraceae</taxon>
        <taxon>Mariniphaga</taxon>
    </lineage>
</organism>
<accession>A0A831LXJ5</accession>
<reference evidence="1" key="1">
    <citation type="journal article" date="2020" name="mSystems">
        <title>Genome- and Community-Level Interaction Insights into Carbon Utilization and Element Cycling Functions of Hydrothermarchaeota in Hydrothermal Sediment.</title>
        <authorList>
            <person name="Zhou Z."/>
            <person name="Liu Y."/>
            <person name="Xu W."/>
            <person name="Pan J."/>
            <person name="Luo Z.H."/>
            <person name="Li M."/>
        </authorList>
    </citation>
    <scope>NUCLEOTIDE SEQUENCE [LARGE SCALE GENOMIC DNA]</scope>
    <source>
        <strain evidence="1">SpSt-1217</strain>
    </source>
</reference>
<protein>
    <submittedName>
        <fullName evidence="1">Uncharacterized protein</fullName>
    </submittedName>
</protein>
<dbReference type="Proteomes" id="UP000886047">
    <property type="component" value="Unassembled WGS sequence"/>
</dbReference>
<dbReference type="EMBL" id="DSDK01000671">
    <property type="protein sequence ID" value="HDR52351.1"/>
    <property type="molecule type" value="Genomic_DNA"/>
</dbReference>
<evidence type="ECO:0000313" key="1">
    <source>
        <dbReference type="EMBL" id="HDR52351.1"/>
    </source>
</evidence>
<gene>
    <name evidence="1" type="ORF">ENN90_12135</name>
</gene>
<proteinExistence type="predicted"/>
<name>A0A831LXJ5_9BACT</name>